<proteinExistence type="predicted"/>
<protein>
    <submittedName>
        <fullName evidence="2">Uncharacterized protein</fullName>
    </submittedName>
</protein>
<dbReference type="AlphaFoldDB" id="A0A1R3GIP6"/>
<sequence>MDGSGTDTVADDGSGGSDDFGPMGVATGKGKKKVEKKKGF</sequence>
<feature type="region of interest" description="Disordered" evidence="1">
    <location>
        <begin position="1"/>
        <end position="40"/>
    </location>
</feature>
<dbReference type="Proteomes" id="UP000188268">
    <property type="component" value="Unassembled WGS sequence"/>
</dbReference>
<comment type="caution">
    <text evidence="2">The sequence shown here is derived from an EMBL/GenBank/DDBJ whole genome shotgun (WGS) entry which is preliminary data.</text>
</comment>
<gene>
    <name evidence="2" type="ORF">CCACVL1_25648</name>
</gene>
<keyword evidence="3" id="KW-1185">Reference proteome</keyword>
<dbReference type="EMBL" id="AWWV01014272">
    <property type="protein sequence ID" value="OMO57937.1"/>
    <property type="molecule type" value="Genomic_DNA"/>
</dbReference>
<organism evidence="2 3">
    <name type="scientific">Corchorus capsularis</name>
    <name type="common">Jute</name>
    <dbReference type="NCBI Taxonomy" id="210143"/>
    <lineage>
        <taxon>Eukaryota</taxon>
        <taxon>Viridiplantae</taxon>
        <taxon>Streptophyta</taxon>
        <taxon>Embryophyta</taxon>
        <taxon>Tracheophyta</taxon>
        <taxon>Spermatophyta</taxon>
        <taxon>Magnoliopsida</taxon>
        <taxon>eudicotyledons</taxon>
        <taxon>Gunneridae</taxon>
        <taxon>Pentapetalae</taxon>
        <taxon>rosids</taxon>
        <taxon>malvids</taxon>
        <taxon>Malvales</taxon>
        <taxon>Malvaceae</taxon>
        <taxon>Grewioideae</taxon>
        <taxon>Apeibeae</taxon>
        <taxon>Corchorus</taxon>
    </lineage>
</organism>
<name>A0A1R3GIP6_COCAP</name>
<evidence type="ECO:0000313" key="3">
    <source>
        <dbReference type="Proteomes" id="UP000188268"/>
    </source>
</evidence>
<accession>A0A1R3GIP6</accession>
<feature type="compositionally biased region" description="Basic residues" evidence="1">
    <location>
        <begin position="29"/>
        <end position="40"/>
    </location>
</feature>
<evidence type="ECO:0000256" key="1">
    <source>
        <dbReference type="SAM" id="MobiDB-lite"/>
    </source>
</evidence>
<dbReference type="Gramene" id="OMO57937">
    <property type="protein sequence ID" value="OMO57937"/>
    <property type="gene ID" value="CCACVL1_25648"/>
</dbReference>
<reference evidence="2 3" key="1">
    <citation type="submission" date="2013-09" db="EMBL/GenBank/DDBJ databases">
        <title>Corchorus capsularis genome sequencing.</title>
        <authorList>
            <person name="Alam M."/>
            <person name="Haque M.S."/>
            <person name="Islam M.S."/>
            <person name="Emdad E.M."/>
            <person name="Islam M.M."/>
            <person name="Ahmed B."/>
            <person name="Halim A."/>
            <person name="Hossen Q.M.M."/>
            <person name="Hossain M.Z."/>
            <person name="Ahmed R."/>
            <person name="Khan M.M."/>
            <person name="Islam R."/>
            <person name="Rashid M.M."/>
            <person name="Khan S.A."/>
            <person name="Rahman M.S."/>
            <person name="Alam M."/>
        </authorList>
    </citation>
    <scope>NUCLEOTIDE SEQUENCE [LARGE SCALE GENOMIC DNA]</scope>
    <source>
        <strain evidence="3">cv. CVL-1</strain>
        <tissue evidence="2">Whole seedling</tissue>
    </source>
</reference>
<feature type="compositionally biased region" description="Low complexity" evidence="1">
    <location>
        <begin position="1"/>
        <end position="12"/>
    </location>
</feature>
<evidence type="ECO:0000313" key="2">
    <source>
        <dbReference type="EMBL" id="OMO57937.1"/>
    </source>
</evidence>